<proteinExistence type="predicted"/>
<evidence type="ECO:0000313" key="2">
    <source>
        <dbReference type="Proteomes" id="UP000249453"/>
    </source>
</evidence>
<dbReference type="AlphaFoldDB" id="A0A364JTE0"/>
<comment type="caution">
    <text evidence="1">The sequence shown here is derived from an EMBL/GenBank/DDBJ whole genome shotgun (WGS) entry which is preliminary data.</text>
</comment>
<evidence type="ECO:0000313" key="1">
    <source>
        <dbReference type="EMBL" id="RAK27065.1"/>
    </source>
</evidence>
<gene>
    <name evidence="1" type="ORF">C7374_11159</name>
</gene>
<name>A0A364JTE0_9HYPH</name>
<accession>A0A364JTE0</accession>
<organism evidence="1 2">
    <name type="scientific">Falsochrobactrum ovis</name>
    <dbReference type="NCBI Taxonomy" id="1293442"/>
    <lineage>
        <taxon>Bacteria</taxon>
        <taxon>Pseudomonadati</taxon>
        <taxon>Pseudomonadota</taxon>
        <taxon>Alphaproteobacteria</taxon>
        <taxon>Hyphomicrobiales</taxon>
        <taxon>Brucellaceae</taxon>
        <taxon>Falsochrobactrum</taxon>
    </lineage>
</organism>
<protein>
    <submittedName>
        <fullName evidence="1">Uncharacterized protein</fullName>
    </submittedName>
</protein>
<dbReference type="EMBL" id="QLMK01000011">
    <property type="protein sequence ID" value="RAK27065.1"/>
    <property type="molecule type" value="Genomic_DNA"/>
</dbReference>
<reference evidence="1 2" key="1">
    <citation type="submission" date="2018-06" db="EMBL/GenBank/DDBJ databases">
        <title>Genomic Encyclopedia of Type Strains, Phase IV (KMG-IV): sequencing the most valuable type-strain genomes for metagenomic binning, comparative biology and taxonomic classification.</title>
        <authorList>
            <person name="Goeker M."/>
        </authorList>
    </citation>
    <scope>NUCLEOTIDE SEQUENCE [LARGE SCALE GENOMIC DNA]</scope>
    <source>
        <strain evidence="1 2">DSM 26720</strain>
    </source>
</reference>
<keyword evidence="2" id="KW-1185">Reference proteome</keyword>
<dbReference type="RefSeq" id="WP_111575870.1">
    <property type="nucleotide sequence ID" value="NZ_JBHEEY010000011.1"/>
</dbReference>
<sequence>MTYSKLLFTAAQKQRRTALSYRSDARGYMELGMDDHAERYFRSFDENWQKAKRLLMRARQERRVERERMAG</sequence>
<dbReference type="Proteomes" id="UP000249453">
    <property type="component" value="Unassembled WGS sequence"/>
</dbReference>